<dbReference type="RefSeq" id="WP_071164775.1">
    <property type="nucleotide sequence ID" value="NZ_CP017812.1"/>
</dbReference>
<dbReference type="AlphaFoldDB" id="A0A1D9MLZ0"/>
<sequence length="495" mass="55297">MEATISAAGLVARVRELERLQKSNAALVLLRLDLAPLAVAVLGSHLHPQNPRLPAPQLHELIEGDLEALRDEGWEYSRSAQAYCDDWRRAGILVRTNISGTNEEQYELSAWAQNAIHFVSGINQPRSTATGSRLGTISKQLESLVKDSDASKATRLEILEAQKRAIEQEIAEVKSGNFRPIEAHEAKERVLEIISLASSVPNDFSRVRDQISVLNNELHSHVVGADLSRGDVLEEVFTGIDQINHSEAGRSFNGFYDLLRDLESSARFDDQMEQLLSRDFALDLPLKDRSFLRNWRSLLLTESDIVQSTMVNFSRSLRRFVQSRRFEMHRQLSRDLVSAQHLASQILPNLKVWQDSGCVLDLTGFNFGSISAWKLFNPEDGLVTEELVIAQTKTVSLEELHAASRESEIDYVELAKNVNATLRELKVASIADVLERFPASQGVASVVGLLVIAKREGQATTGLQEVSWVDRNGTSKVSNIPSYIFSKEVKLTYGW</sequence>
<evidence type="ECO:0008006" key="3">
    <source>
        <dbReference type="Google" id="ProtNLM"/>
    </source>
</evidence>
<dbReference type="EMBL" id="CP017812">
    <property type="protein sequence ID" value="AOZ73312.1"/>
    <property type="molecule type" value="Genomic_DNA"/>
</dbReference>
<evidence type="ECO:0000313" key="2">
    <source>
        <dbReference type="Proteomes" id="UP000176288"/>
    </source>
</evidence>
<evidence type="ECO:0000313" key="1">
    <source>
        <dbReference type="EMBL" id="AOZ73312.1"/>
    </source>
</evidence>
<organism evidence="1 2">
    <name type="scientific">Boudabousia tangfeifanii</name>
    <dbReference type="NCBI Taxonomy" id="1912795"/>
    <lineage>
        <taxon>Bacteria</taxon>
        <taxon>Bacillati</taxon>
        <taxon>Actinomycetota</taxon>
        <taxon>Actinomycetes</taxon>
        <taxon>Actinomycetales</taxon>
        <taxon>Actinomycetaceae</taxon>
        <taxon>Boudabousia</taxon>
    </lineage>
</organism>
<name>A0A1D9MLZ0_9ACTO</name>
<proteinExistence type="predicted"/>
<protein>
    <recommendedName>
        <fullName evidence="3">DUF3375 domain-containing protein</fullName>
    </recommendedName>
</protein>
<dbReference type="Proteomes" id="UP000176288">
    <property type="component" value="Chromosome"/>
</dbReference>
<dbReference type="KEGG" id="avu:BK816_08500"/>
<gene>
    <name evidence="1" type="ORF">BK816_08500</name>
</gene>
<keyword evidence="2" id="KW-1185">Reference proteome</keyword>
<dbReference type="InterPro" id="IPR021804">
    <property type="entry name" value="DUF3375"/>
</dbReference>
<dbReference type="Pfam" id="PF11855">
    <property type="entry name" value="DUF3375"/>
    <property type="match status" value="1"/>
</dbReference>
<reference evidence="1 2" key="1">
    <citation type="submission" date="2016-10" db="EMBL/GenBank/DDBJ databases">
        <title>Actinomyces aegypiusis sp. nov., isolated from the Aegypius monachus in Qinghai Tibet Plateau China.</title>
        <authorList>
            <person name="Wang Y."/>
        </authorList>
    </citation>
    <scope>NUCLEOTIDE SEQUENCE [LARGE SCALE GENOMIC DNA]</scope>
    <source>
        <strain evidence="1 2">VUL4_3</strain>
    </source>
</reference>
<dbReference type="OrthoDB" id="138803at2"/>
<dbReference type="STRING" id="1912795.BK816_08500"/>
<accession>A0A1D9MLZ0</accession>